<evidence type="ECO:0000313" key="2">
    <source>
        <dbReference type="Proteomes" id="UP000030655"/>
    </source>
</evidence>
<keyword evidence="2" id="KW-1185">Reference proteome</keyword>
<reference evidence="2" key="1">
    <citation type="submission" date="2013-02" db="EMBL/GenBank/DDBJ databases">
        <authorList>
            <consortium name="The Broad Institute Genome Sequencing Platform"/>
            <person name="Cuomo C."/>
            <person name="Becnel J."/>
            <person name="Sanscrainte N."/>
            <person name="Walker B."/>
            <person name="Young S.K."/>
            <person name="Zeng Q."/>
            <person name="Gargeya S."/>
            <person name="Fitzgerald M."/>
            <person name="Haas B."/>
            <person name="Abouelleil A."/>
            <person name="Alvarado L."/>
            <person name="Arachchi H.M."/>
            <person name="Berlin A.M."/>
            <person name="Chapman S.B."/>
            <person name="Dewar J."/>
            <person name="Goldberg J."/>
            <person name="Griggs A."/>
            <person name="Gujja S."/>
            <person name="Hansen M."/>
            <person name="Howarth C."/>
            <person name="Imamovic A."/>
            <person name="Larimer J."/>
            <person name="McCowan C."/>
            <person name="Murphy C."/>
            <person name="Neiman D."/>
            <person name="Pearson M."/>
            <person name="Priest M."/>
            <person name="Roberts A."/>
            <person name="Saif S."/>
            <person name="Shea T."/>
            <person name="Sisk P."/>
            <person name="Sykes S."/>
            <person name="Wortman J."/>
            <person name="Nusbaum C."/>
            <person name="Birren B."/>
        </authorList>
    </citation>
    <scope>NUCLEOTIDE SEQUENCE [LARGE SCALE GENOMIC DNA]</scope>
    <source>
        <strain evidence="2">PRA339</strain>
    </source>
</reference>
<dbReference type="VEuPathDB" id="MicrosporidiaDB:H312_03149"/>
<accession>A0A059EX63</accession>
<dbReference type="Proteomes" id="UP000030655">
    <property type="component" value="Unassembled WGS sequence"/>
</dbReference>
<evidence type="ECO:0000313" key="1">
    <source>
        <dbReference type="EMBL" id="KCZ79457.1"/>
    </source>
</evidence>
<dbReference type="OrthoDB" id="10299361at2759"/>
<name>A0A059EX63_9MICR</name>
<dbReference type="HOGENOM" id="CLU_044348_9_2_1"/>
<dbReference type="EMBL" id="KK365272">
    <property type="protein sequence ID" value="KCZ79457.1"/>
    <property type="molecule type" value="Genomic_DNA"/>
</dbReference>
<organism evidence="1 2">
    <name type="scientific">Anncaliia algerae PRA339</name>
    <dbReference type="NCBI Taxonomy" id="1288291"/>
    <lineage>
        <taxon>Eukaryota</taxon>
        <taxon>Fungi</taxon>
        <taxon>Fungi incertae sedis</taxon>
        <taxon>Microsporidia</taxon>
        <taxon>Tubulinosematoidea</taxon>
        <taxon>Tubulinosematidae</taxon>
        <taxon>Anncaliia</taxon>
    </lineage>
</organism>
<proteinExistence type="predicted"/>
<gene>
    <name evidence="1" type="ORF">H312_03149</name>
</gene>
<dbReference type="AlphaFoldDB" id="A0A059EX63"/>
<reference evidence="1 2" key="2">
    <citation type="submission" date="2014-03" db="EMBL/GenBank/DDBJ databases">
        <title>The Genome Sequence of Anncaliia algerae insect isolate PRA339.</title>
        <authorList>
            <consortium name="The Broad Institute Genome Sequencing Platform"/>
            <consortium name="The Broad Institute Genome Sequencing Center for Infectious Disease"/>
            <person name="Cuomo C."/>
            <person name="Becnel J."/>
            <person name="Sanscrainte N."/>
            <person name="Walker B."/>
            <person name="Young S.K."/>
            <person name="Zeng Q."/>
            <person name="Gargeya S."/>
            <person name="Fitzgerald M."/>
            <person name="Haas B."/>
            <person name="Abouelleil A."/>
            <person name="Alvarado L."/>
            <person name="Arachchi H.M."/>
            <person name="Berlin A.M."/>
            <person name="Chapman S.B."/>
            <person name="Dewar J."/>
            <person name="Goldberg J."/>
            <person name="Griggs A."/>
            <person name="Gujja S."/>
            <person name="Hansen M."/>
            <person name="Howarth C."/>
            <person name="Imamovic A."/>
            <person name="Larimer J."/>
            <person name="McCowan C."/>
            <person name="Murphy C."/>
            <person name="Neiman D."/>
            <person name="Pearson M."/>
            <person name="Priest M."/>
            <person name="Roberts A."/>
            <person name="Saif S."/>
            <person name="Shea T."/>
            <person name="Sisk P."/>
            <person name="Sykes S."/>
            <person name="Wortman J."/>
            <person name="Nusbaum C."/>
            <person name="Birren B."/>
        </authorList>
    </citation>
    <scope>NUCLEOTIDE SEQUENCE [LARGE SCALE GENOMIC DNA]</scope>
    <source>
        <strain evidence="1 2">PRA339</strain>
    </source>
</reference>
<protein>
    <submittedName>
        <fullName evidence="1">Uncharacterized protein</fullName>
    </submittedName>
</protein>
<sequence>MTLDKFEEFVIKSTTKEIISYVMEVKLIGKESLKCATNMHFVPYIRAIDNYAWRSLDSSCCNYKQYISLRQDTFFEVFNVSLKDIMRIIIKYCCKQQLYNITMSLDISESTIKELLTKLSQVFQKLTLKMKNLADQAI</sequence>